<dbReference type="EMBL" id="FXUG01000008">
    <property type="protein sequence ID" value="SMP63587.1"/>
    <property type="molecule type" value="Genomic_DNA"/>
</dbReference>
<name>A0ABY1Q913_9BACT</name>
<evidence type="ECO:0000313" key="3">
    <source>
        <dbReference type="Proteomes" id="UP001158067"/>
    </source>
</evidence>
<proteinExistence type="predicted"/>
<sequence length="63" mass="6551">MLALSIVDTYGLGTQTPRPVAPSCVTQDLASSNAHAEKCHHQTSSRSHATDAAFRDAALGQTG</sequence>
<protein>
    <submittedName>
        <fullName evidence="2">Uncharacterized protein</fullName>
    </submittedName>
</protein>
<comment type="caution">
    <text evidence="2">The sequence shown here is derived from an EMBL/GenBank/DDBJ whole genome shotgun (WGS) entry which is preliminary data.</text>
</comment>
<evidence type="ECO:0000256" key="1">
    <source>
        <dbReference type="SAM" id="MobiDB-lite"/>
    </source>
</evidence>
<organism evidence="2 3">
    <name type="scientific">Neorhodopirellula lusitana</name>
    <dbReference type="NCBI Taxonomy" id="445327"/>
    <lineage>
        <taxon>Bacteria</taxon>
        <taxon>Pseudomonadati</taxon>
        <taxon>Planctomycetota</taxon>
        <taxon>Planctomycetia</taxon>
        <taxon>Pirellulales</taxon>
        <taxon>Pirellulaceae</taxon>
        <taxon>Neorhodopirellula</taxon>
    </lineage>
</organism>
<dbReference type="Proteomes" id="UP001158067">
    <property type="component" value="Unassembled WGS sequence"/>
</dbReference>
<gene>
    <name evidence="2" type="ORF">SAMN06265222_108113</name>
</gene>
<keyword evidence="3" id="KW-1185">Reference proteome</keyword>
<feature type="region of interest" description="Disordered" evidence="1">
    <location>
        <begin position="35"/>
        <end position="63"/>
    </location>
</feature>
<accession>A0ABY1Q913</accession>
<evidence type="ECO:0000313" key="2">
    <source>
        <dbReference type="EMBL" id="SMP63587.1"/>
    </source>
</evidence>
<reference evidence="2 3" key="1">
    <citation type="submission" date="2017-05" db="EMBL/GenBank/DDBJ databases">
        <authorList>
            <person name="Varghese N."/>
            <person name="Submissions S."/>
        </authorList>
    </citation>
    <scope>NUCLEOTIDE SEQUENCE [LARGE SCALE GENOMIC DNA]</scope>
    <source>
        <strain evidence="2 3">DSM 25457</strain>
    </source>
</reference>